<dbReference type="PANTHER" id="PTHR47926">
    <property type="entry name" value="PENTATRICOPEPTIDE REPEAT-CONTAINING PROTEIN"/>
    <property type="match status" value="1"/>
</dbReference>
<dbReference type="InterPro" id="IPR046960">
    <property type="entry name" value="PPR_At4g14850-like_plant"/>
</dbReference>
<evidence type="ECO:0000313" key="5">
    <source>
        <dbReference type="EMBL" id="EXC29932.1"/>
    </source>
</evidence>
<dbReference type="GO" id="GO:0003723">
    <property type="term" value="F:RNA binding"/>
    <property type="evidence" value="ECO:0007669"/>
    <property type="project" value="InterPro"/>
</dbReference>
<organism evidence="5 6">
    <name type="scientific">Morus notabilis</name>
    <dbReference type="NCBI Taxonomy" id="981085"/>
    <lineage>
        <taxon>Eukaryota</taxon>
        <taxon>Viridiplantae</taxon>
        <taxon>Streptophyta</taxon>
        <taxon>Embryophyta</taxon>
        <taxon>Tracheophyta</taxon>
        <taxon>Spermatophyta</taxon>
        <taxon>Magnoliopsida</taxon>
        <taxon>eudicotyledons</taxon>
        <taxon>Gunneridae</taxon>
        <taxon>Pentapetalae</taxon>
        <taxon>rosids</taxon>
        <taxon>fabids</taxon>
        <taxon>Rosales</taxon>
        <taxon>Moraceae</taxon>
        <taxon>Moreae</taxon>
        <taxon>Morus</taxon>
    </lineage>
</organism>
<dbReference type="PROSITE" id="PS51375">
    <property type="entry name" value="PPR"/>
    <property type="match status" value="5"/>
</dbReference>
<dbReference type="Gene3D" id="1.25.40.10">
    <property type="entry name" value="Tetratricopeptide repeat domain"/>
    <property type="match status" value="4"/>
</dbReference>
<dbReference type="AlphaFoldDB" id="W9S6X1"/>
<feature type="repeat" description="PPR" evidence="3">
    <location>
        <begin position="48"/>
        <end position="82"/>
    </location>
</feature>
<dbReference type="eggNOG" id="KOG4197">
    <property type="taxonomic scope" value="Eukaryota"/>
</dbReference>
<dbReference type="Pfam" id="PF01535">
    <property type="entry name" value="PPR"/>
    <property type="match status" value="6"/>
</dbReference>
<evidence type="ECO:0000313" key="6">
    <source>
        <dbReference type="Proteomes" id="UP000030645"/>
    </source>
</evidence>
<dbReference type="FunFam" id="1.25.40.10:FF:000381">
    <property type="entry name" value="Pentatricopeptide repeat-containing protein"/>
    <property type="match status" value="1"/>
</dbReference>
<proteinExistence type="inferred from homology"/>
<evidence type="ECO:0000256" key="1">
    <source>
        <dbReference type="ARBA" id="ARBA00006643"/>
    </source>
</evidence>
<gene>
    <name evidence="5" type="ORF">L484_015125</name>
</gene>
<keyword evidence="6" id="KW-1185">Reference proteome</keyword>
<dbReference type="EMBL" id="KE346196">
    <property type="protein sequence ID" value="EXC29932.1"/>
    <property type="molecule type" value="Genomic_DNA"/>
</dbReference>
<dbReference type="Pfam" id="PF20431">
    <property type="entry name" value="E_motif"/>
    <property type="match status" value="1"/>
</dbReference>
<dbReference type="Pfam" id="PF14432">
    <property type="entry name" value="DYW_deaminase"/>
    <property type="match status" value="1"/>
</dbReference>
<dbReference type="GO" id="GO:0009451">
    <property type="term" value="P:RNA modification"/>
    <property type="evidence" value="ECO:0007669"/>
    <property type="project" value="InterPro"/>
</dbReference>
<dbReference type="Proteomes" id="UP000030645">
    <property type="component" value="Unassembled WGS sequence"/>
</dbReference>
<dbReference type="PANTHER" id="PTHR47926:SF347">
    <property type="entry name" value="PENTATRICOPEPTIDE REPEAT-CONTAINING PROTEIN"/>
    <property type="match status" value="1"/>
</dbReference>
<evidence type="ECO:0000256" key="3">
    <source>
        <dbReference type="PROSITE-ProRule" id="PRU00708"/>
    </source>
</evidence>
<dbReference type="InterPro" id="IPR002885">
    <property type="entry name" value="PPR_rpt"/>
</dbReference>
<feature type="repeat" description="PPR" evidence="3">
    <location>
        <begin position="398"/>
        <end position="432"/>
    </location>
</feature>
<feature type="repeat" description="PPR" evidence="3">
    <location>
        <begin position="297"/>
        <end position="331"/>
    </location>
</feature>
<name>W9S6X1_9ROSA</name>
<dbReference type="InterPro" id="IPR032867">
    <property type="entry name" value="DYW_dom"/>
</dbReference>
<evidence type="ECO:0000259" key="4">
    <source>
        <dbReference type="Pfam" id="PF14432"/>
    </source>
</evidence>
<dbReference type="Pfam" id="PF13041">
    <property type="entry name" value="PPR_2"/>
    <property type="match status" value="3"/>
</dbReference>
<dbReference type="GO" id="GO:0008270">
    <property type="term" value="F:zinc ion binding"/>
    <property type="evidence" value="ECO:0007669"/>
    <property type="project" value="InterPro"/>
</dbReference>
<dbReference type="NCBIfam" id="TIGR00756">
    <property type="entry name" value="PPR"/>
    <property type="match status" value="7"/>
</dbReference>
<sequence>MAHTLHAKAVKDGTVRSLNVANYLLSLYVKSHNFGNANKLFDEIPHRDVRSWTILISGLARTGSFGMVLGLFRKMQVEGVRPNQFTLSSVLRSCSSVRENHEARRIHGWMLRNGIDFDIVLENSLLDAYLKCGDFRYAERLFETRKERDKITWNIMIDGYVSIGNVEKSLHLLNELPFRDVDSWNTIISGLMRNGHERTALELLYEVVKNGTPLNKFTFSIGLVLASTLSLVELGRQIHGFVLRSGSHNEGFIWTSLIDFYSKCGKMEKALLIFRKMPLVYLNSPHSTAAHEHEMTEILAWSSLIAGYVRNDDYEGALQTFISMVREGIGVDGFTVTTIASMCANVGILTLGQQIHALVQKIGHKIDFHIGSALVDMYSKCGSLEDARMIFKQTFSPNVVSWTSMISACALHGQGYEAIQLFELMIRVGIEPNEISFTVVLAACSHAGLLEEGCKIFHLMKEVYRIKPGVEHFTCMVDLYGRAGRLDEAKEFIHQNCISHLSLVLKSFLSSCRLHKNIEMGKWVSEKLNHLDSFDAGSHVLLSNMCANKRRWEEAAKVRSLMQQRGISKLPGQSWIQLKNQVHAFVMGDRSHPRQAEIYSYLDELVGRLKEIGYSSAVELVMQDVEEEERELFLGYHSEKLAIAYGIISTPLGTPIRIMKNLRVCTDCHNFIKYTSQLLGREIIVRDICRFHHFKHGSCSCGDYW</sequence>
<feature type="repeat" description="PPR" evidence="3">
    <location>
        <begin position="180"/>
        <end position="214"/>
    </location>
</feature>
<dbReference type="InterPro" id="IPR011990">
    <property type="entry name" value="TPR-like_helical_dom_sf"/>
</dbReference>
<dbReference type="InterPro" id="IPR046848">
    <property type="entry name" value="E_motif"/>
</dbReference>
<dbReference type="FunFam" id="1.25.40.10:FF:000305">
    <property type="entry name" value="Pentatricopeptide repeat-containing protein mitochondrial"/>
    <property type="match status" value="1"/>
</dbReference>
<reference evidence="6" key="1">
    <citation type="submission" date="2013-01" db="EMBL/GenBank/DDBJ databases">
        <title>Draft Genome Sequence of a Mulberry Tree, Morus notabilis C.K. Schneid.</title>
        <authorList>
            <person name="He N."/>
            <person name="Zhao S."/>
        </authorList>
    </citation>
    <scope>NUCLEOTIDE SEQUENCE</scope>
</reference>
<evidence type="ECO:0000256" key="2">
    <source>
        <dbReference type="ARBA" id="ARBA00022737"/>
    </source>
</evidence>
<feature type="repeat" description="PPR" evidence="3">
    <location>
        <begin position="149"/>
        <end position="179"/>
    </location>
</feature>
<comment type="similarity">
    <text evidence="1">Belongs to the PPR family. PCMP-H subfamily.</text>
</comment>
<protein>
    <recommendedName>
        <fullName evidence="4">DYW domain-containing protein</fullName>
    </recommendedName>
</protein>
<feature type="domain" description="DYW" evidence="4">
    <location>
        <begin position="613"/>
        <end position="705"/>
    </location>
</feature>
<accession>W9S6X1</accession>
<keyword evidence="2" id="KW-0677">Repeat</keyword>